<dbReference type="VEuPathDB" id="ToxoDB:BESB_074430"/>
<evidence type="ECO:0000256" key="1">
    <source>
        <dbReference type="SAM" id="MobiDB-lite"/>
    </source>
</evidence>
<feature type="compositionally biased region" description="Polar residues" evidence="1">
    <location>
        <begin position="9"/>
        <end position="20"/>
    </location>
</feature>
<name>A0A2A9MDC2_BESBE</name>
<accession>A0A2A9MDC2</accession>
<dbReference type="KEGG" id="bbes:BESB_074430"/>
<evidence type="ECO:0000313" key="3">
    <source>
        <dbReference type="Proteomes" id="UP000224006"/>
    </source>
</evidence>
<proteinExistence type="predicted"/>
<sequence>MIPEVRSEILQNANEDSSQGEGHHPDGGTVPDEGVLTPKPVEESADGSLTGDRSLLERVLAPSAAVRVVSQAGGVADSFQHQFRNMSKSEFETHHNANSALVEPHSALVSRPDVFRLDEAKELSSEGLRAAETRLADERAVSPSGAVSVGTQTEITVPPVAHGWFFHPGDAAPPGREVGIDARLRAGHRMIGANRDRETPATGQRPYKRFAHGDVGRKSSPSGAFPVKMHARAKRFSSSGGWLPSLGFKSRLALGVVAAVLSGVLGMYWLAGDEGGYGDTDLLYGPSAGQYAAFIQRERERTRQPAEAVQVPIQHGDQVLESRLPRRQQKGDLESPPAEDVRQYLNIQPRYAVPARYYDDSS</sequence>
<dbReference type="Proteomes" id="UP000224006">
    <property type="component" value="Unassembled WGS sequence"/>
</dbReference>
<dbReference type="GeneID" id="40312369"/>
<dbReference type="RefSeq" id="XP_029218300.1">
    <property type="nucleotide sequence ID" value="XM_029365816.1"/>
</dbReference>
<feature type="region of interest" description="Disordered" evidence="1">
    <location>
        <begin position="303"/>
        <end position="340"/>
    </location>
</feature>
<feature type="compositionally biased region" description="Basic and acidic residues" evidence="1">
    <location>
        <begin position="318"/>
        <end position="333"/>
    </location>
</feature>
<dbReference type="AlphaFoldDB" id="A0A2A9MDC2"/>
<keyword evidence="3" id="KW-1185">Reference proteome</keyword>
<reference evidence="2 3" key="1">
    <citation type="submission" date="2017-09" db="EMBL/GenBank/DDBJ databases">
        <title>Genome sequencing of Besnoitia besnoiti strain Bb-Ger1.</title>
        <authorList>
            <person name="Schares G."/>
            <person name="Venepally P."/>
            <person name="Lorenzi H.A."/>
        </authorList>
    </citation>
    <scope>NUCLEOTIDE SEQUENCE [LARGE SCALE GENOMIC DNA]</scope>
    <source>
        <strain evidence="2 3">Bb-Ger1</strain>
    </source>
</reference>
<comment type="caution">
    <text evidence="2">The sequence shown here is derived from an EMBL/GenBank/DDBJ whole genome shotgun (WGS) entry which is preliminary data.</text>
</comment>
<feature type="region of interest" description="Disordered" evidence="1">
    <location>
        <begin position="1"/>
        <end position="50"/>
    </location>
</feature>
<organism evidence="2 3">
    <name type="scientific">Besnoitia besnoiti</name>
    <name type="common">Apicomplexan protozoan</name>
    <dbReference type="NCBI Taxonomy" id="94643"/>
    <lineage>
        <taxon>Eukaryota</taxon>
        <taxon>Sar</taxon>
        <taxon>Alveolata</taxon>
        <taxon>Apicomplexa</taxon>
        <taxon>Conoidasida</taxon>
        <taxon>Coccidia</taxon>
        <taxon>Eucoccidiorida</taxon>
        <taxon>Eimeriorina</taxon>
        <taxon>Sarcocystidae</taxon>
        <taxon>Besnoitia</taxon>
    </lineage>
</organism>
<protein>
    <submittedName>
        <fullName evidence="2">Uncharacterized protein</fullName>
    </submittedName>
</protein>
<evidence type="ECO:0000313" key="2">
    <source>
        <dbReference type="EMBL" id="PFH34291.1"/>
    </source>
</evidence>
<gene>
    <name evidence="2" type="ORF">BESB_074430</name>
</gene>
<dbReference type="EMBL" id="NWUJ01000007">
    <property type="protein sequence ID" value="PFH34291.1"/>
    <property type="molecule type" value="Genomic_DNA"/>
</dbReference>